<dbReference type="InterPro" id="IPR018511">
    <property type="entry name" value="Hemolysin-typ_Ca-bd_CS"/>
</dbReference>
<dbReference type="Pfam" id="PF00353">
    <property type="entry name" value="HemolysinCabind"/>
    <property type="match status" value="1"/>
</dbReference>
<dbReference type="GO" id="GO:0005509">
    <property type="term" value="F:calcium ion binding"/>
    <property type="evidence" value="ECO:0007669"/>
    <property type="project" value="InterPro"/>
</dbReference>
<evidence type="ECO:0000313" key="3">
    <source>
        <dbReference type="EMBL" id="GFE50522.1"/>
    </source>
</evidence>
<dbReference type="InterPro" id="IPR011049">
    <property type="entry name" value="Serralysin-like_metalloprot_C"/>
</dbReference>
<keyword evidence="2" id="KW-0964">Secreted</keyword>
<proteinExistence type="predicted"/>
<keyword evidence="4" id="KW-1185">Reference proteome</keyword>
<sequence>MEEILETVLSEDVVSTVALADGGHLTVWASPNGTGTGIWGQRYDAAGVEVGAIYPIYTSAAPLGTSVSTEMARLDNGDIALVFAANDADASGIYHVTLDQFGQLDGMVPEVANTFETGTQFWHSVSALSGGGYVVTWESSGQDGSGLGVFGQVFSAAGVPVGSEFQANSYTTSNQHIQNVTGLADGGFLVTWYSAAGQWGSDASGGIFAQRFDATGTATGVEFHVNTSTDGTQYDPYVVDLQDGGFAVLWTSHETDNTGLFFQRYDADGATVGEETQAAGLTGFNRFDKVTSVIKLQDGGFAVLWNDVSETALKVQSFDIQGNAITDIHSIATNAERVTTNNPPDLDQLADGRLVVTWVTQGDAYREILQAPPATAESSIGQGPEEILETVLSEDVVSTVALADGGHLTVWASPNGTGTGIWGQRYDAAGVEVGAIYPIYTSAAPLGTSVSTEMARLDNGDIALVFAANDADASGIYHVTLDQFGQLDGMVPEVANTFETGTQFWHSVSALSGGGYVVTWESSGQDGSGLGVFGQVFSAAGVPVGSEFQANSYTTSNQHIQNVTGLADGGFLVTWYSAAGQWGSDASGGIFAQRFDATGTATGVEFHVNTSTDGTQYDPYVVDLQDGGFAVLWTSHETDNTGLFFQRYDADGATVGEETQAAGLTGFNRFDKVTSVIKLQDGGFAVLWNDVSETALKVQSFDIQGNAITDIHSIATNAERVTTNNPPDLDQLADGRLVVTWVTQGDAYREILQARPVAGFGSQGVISGTSSNDVIDGTYQDAEGDGVSVADDFILAVAGDDIINSADGDDVIYGGSGNDLIDGGAGNDTLTGDAGTDTLTGGSGADVFVLKPNSGSDTITDFDVSEGDLFQIHGLSGQSEINLLQIGGDTEIRTTSGDVLAVVEGVHLTDFSNFLFG</sequence>
<dbReference type="InterPro" id="IPR050557">
    <property type="entry name" value="RTX_toxin/Mannuronan_C5-epim"/>
</dbReference>
<dbReference type="PRINTS" id="PR00313">
    <property type="entry name" value="CABNDNGRPT"/>
</dbReference>
<protein>
    <submittedName>
        <fullName evidence="3">Uncharacterized protein</fullName>
    </submittedName>
</protein>
<dbReference type="PROSITE" id="PS00330">
    <property type="entry name" value="HEMOLYSIN_CALCIUM"/>
    <property type="match status" value="2"/>
</dbReference>
<dbReference type="PANTHER" id="PTHR38340:SF1">
    <property type="entry name" value="S-LAYER PROTEIN"/>
    <property type="match status" value="1"/>
</dbReference>
<evidence type="ECO:0000313" key="4">
    <source>
        <dbReference type="Proteomes" id="UP000436522"/>
    </source>
</evidence>
<accession>A0A640VS66</accession>
<dbReference type="PANTHER" id="PTHR38340">
    <property type="entry name" value="S-LAYER PROTEIN"/>
    <property type="match status" value="1"/>
</dbReference>
<comment type="subcellular location">
    <subcellularLocation>
        <location evidence="1">Secreted</location>
    </subcellularLocation>
</comment>
<name>A0A640VS66_9RHOB</name>
<dbReference type="AlphaFoldDB" id="A0A640VS66"/>
<dbReference type="RefSeq" id="WP_159977383.1">
    <property type="nucleotide sequence ID" value="NZ_BLIV01000004.1"/>
</dbReference>
<reference evidence="3 4" key="1">
    <citation type="submission" date="2019-12" db="EMBL/GenBank/DDBJ databases">
        <title>Roseobacter cerasinus sp. nov., isolated from seawater around aquaculture.</title>
        <authorList>
            <person name="Muramatsu S."/>
            <person name="Takabe Y."/>
            <person name="Mori K."/>
            <person name="Takaichi S."/>
            <person name="Hanada S."/>
        </authorList>
    </citation>
    <scope>NUCLEOTIDE SEQUENCE [LARGE SCALE GENOMIC DNA]</scope>
    <source>
        <strain evidence="3 4">AI77</strain>
    </source>
</reference>
<dbReference type="Gene3D" id="2.150.10.10">
    <property type="entry name" value="Serralysin-like metalloprotease, C-terminal"/>
    <property type="match status" value="1"/>
</dbReference>
<dbReference type="EMBL" id="BLIV01000004">
    <property type="protein sequence ID" value="GFE50522.1"/>
    <property type="molecule type" value="Genomic_DNA"/>
</dbReference>
<evidence type="ECO:0000256" key="1">
    <source>
        <dbReference type="ARBA" id="ARBA00004613"/>
    </source>
</evidence>
<organism evidence="3 4">
    <name type="scientific">Roseobacter cerasinus</name>
    <dbReference type="NCBI Taxonomy" id="2602289"/>
    <lineage>
        <taxon>Bacteria</taxon>
        <taxon>Pseudomonadati</taxon>
        <taxon>Pseudomonadota</taxon>
        <taxon>Alphaproteobacteria</taxon>
        <taxon>Rhodobacterales</taxon>
        <taxon>Roseobacteraceae</taxon>
        <taxon>Roseobacter</taxon>
    </lineage>
</organism>
<dbReference type="InterPro" id="IPR001343">
    <property type="entry name" value="Hemolysn_Ca-bd"/>
</dbReference>
<dbReference type="GO" id="GO:0005576">
    <property type="term" value="C:extracellular region"/>
    <property type="evidence" value="ECO:0007669"/>
    <property type="project" value="UniProtKB-SubCell"/>
</dbReference>
<dbReference type="OrthoDB" id="9773411at2"/>
<dbReference type="Proteomes" id="UP000436522">
    <property type="component" value="Unassembled WGS sequence"/>
</dbReference>
<comment type="caution">
    <text evidence="3">The sequence shown here is derived from an EMBL/GenBank/DDBJ whole genome shotgun (WGS) entry which is preliminary data.</text>
</comment>
<dbReference type="SUPFAM" id="SSF51120">
    <property type="entry name" value="beta-Roll"/>
    <property type="match status" value="1"/>
</dbReference>
<evidence type="ECO:0000256" key="2">
    <source>
        <dbReference type="ARBA" id="ARBA00022525"/>
    </source>
</evidence>
<gene>
    <name evidence="3" type="ORF">So717_22750</name>
</gene>